<proteinExistence type="predicted"/>
<protein>
    <submittedName>
        <fullName evidence="1">Uncharacterized protein</fullName>
    </submittedName>
</protein>
<evidence type="ECO:0000313" key="1">
    <source>
        <dbReference type="EnsemblPlants" id="AVESA.00010b.r2.3DG0568840.1.CDS"/>
    </source>
</evidence>
<organism evidence="1 2">
    <name type="scientific">Avena sativa</name>
    <name type="common">Oat</name>
    <dbReference type="NCBI Taxonomy" id="4498"/>
    <lineage>
        <taxon>Eukaryota</taxon>
        <taxon>Viridiplantae</taxon>
        <taxon>Streptophyta</taxon>
        <taxon>Embryophyta</taxon>
        <taxon>Tracheophyta</taxon>
        <taxon>Spermatophyta</taxon>
        <taxon>Magnoliopsida</taxon>
        <taxon>Liliopsida</taxon>
        <taxon>Poales</taxon>
        <taxon>Poaceae</taxon>
        <taxon>BOP clade</taxon>
        <taxon>Pooideae</taxon>
        <taxon>Poodae</taxon>
        <taxon>Poeae</taxon>
        <taxon>Poeae Chloroplast Group 1 (Aveneae type)</taxon>
        <taxon>Aveninae</taxon>
        <taxon>Avena</taxon>
    </lineage>
</organism>
<dbReference type="EnsemblPlants" id="AVESA.00010b.r2.3DG0568840.1">
    <property type="protein sequence ID" value="AVESA.00010b.r2.3DG0568840.1.CDS"/>
    <property type="gene ID" value="AVESA.00010b.r2.3DG0568840"/>
</dbReference>
<evidence type="ECO:0000313" key="2">
    <source>
        <dbReference type="Proteomes" id="UP001732700"/>
    </source>
</evidence>
<accession>A0ACD5W4N7</accession>
<reference evidence="1" key="1">
    <citation type="submission" date="2021-05" db="EMBL/GenBank/DDBJ databases">
        <authorList>
            <person name="Scholz U."/>
            <person name="Mascher M."/>
            <person name="Fiebig A."/>
        </authorList>
    </citation>
    <scope>NUCLEOTIDE SEQUENCE [LARGE SCALE GENOMIC DNA]</scope>
</reference>
<sequence length="611" mass="69873">MTHEVFRLQTHNHFLALLSQTERRNIGKASWSTAHCLEGNSLNILIMDTSNTTGSLQMVTDVEQAKRPSGTFPPSVWGDYFIGAIPMPCEHHVSSKERRDSLIKGVTHIIKQCSENKDLLNGLKTIDAIERLGIGYLFKREIDNFMAFLNNMGHDELINNMPNADAHITAVAIRFRLLRQHRYDVPCGVFDGFLTKTGELAEKLNHNVDALLSMHDAAFLGKPDEKFLGSVIEFARASLSNHLIAGHLSEPISMKVQYALAMPSYRRIKRLEAKLYIPIYEKEDACQNEILELAKLDFHALLLMHREEAKHITLWYKEIDASRKLTYIRNRPIVCYFWALGIFYEPDYAASRLVLAKIIKLFSMFDDTYDNYGTVEELVQFNEAVQSWDEEAANRVGNNFGFIMALLSKTLGEFVADGVSALLIDCTKHIIKKVSECMLQEVVWREQGRVPSLNEHLRVTSITTCYWALACISFAGMSTNEESNKLVFDWVRGFPTIIENICMICRLMDDIWGHERERDENNVATSVACYARDHGTTEEDAKEALWCMVENHWRSINKEFLGNKSIPTSLLTRVVNLARVMEGMYKEYDGYTQSSRMKNSIEKVLNECILH</sequence>
<reference evidence="1" key="2">
    <citation type="submission" date="2025-09" db="UniProtKB">
        <authorList>
            <consortium name="EnsemblPlants"/>
        </authorList>
    </citation>
    <scope>IDENTIFICATION</scope>
</reference>
<dbReference type="Proteomes" id="UP001732700">
    <property type="component" value="Chromosome 3D"/>
</dbReference>
<name>A0ACD5W4N7_AVESA</name>
<keyword evidence="2" id="KW-1185">Reference proteome</keyword>